<keyword evidence="2" id="KW-0067">ATP-binding</keyword>
<dbReference type="GO" id="GO:0005524">
    <property type="term" value="F:ATP binding"/>
    <property type="evidence" value="ECO:0007669"/>
    <property type="project" value="UniProtKB-KW"/>
</dbReference>
<protein>
    <submittedName>
        <fullName evidence="4">Fic family protein</fullName>
    </submittedName>
</protein>
<feature type="domain" description="Fido" evidence="3">
    <location>
        <begin position="123"/>
        <end position="278"/>
    </location>
</feature>
<organism evidence="4 5">
    <name type="scientific">Phaeodactylibacter luteus</name>
    <dbReference type="NCBI Taxonomy" id="1564516"/>
    <lineage>
        <taxon>Bacteria</taxon>
        <taxon>Pseudomonadati</taxon>
        <taxon>Bacteroidota</taxon>
        <taxon>Saprospiria</taxon>
        <taxon>Saprospirales</taxon>
        <taxon>Haliscomenobacteraceae</taxon>
        <taxon>Phaeodactylibacter</taxon>
    </lineage>
</organism>
<keyword evidence="5" id="KW-1185">Reference proteome</keyword>
<evidence type="ECO:0000259" key="3">
    <source>
        <dbReference type="PROSITE" id="PS51459"/>
    </source>
</evidence>
<dbReference type="SUPFAM" id="SSF140931">
    <property type="entry name" value="Fic-like"/>
    <property type="match status" value="1"/>
</dbReference>
<dbReference type="PANTHER" id="PTHR13504:SF38">
    <property type="entry name" value="FIDO DOMAIN-CONTAINING PROTEIN"/>
    <property type="match status" value="1"/>
</dbReference>
<reference evidence="4 5" key="1">
    <citation type="submission" date="2019-08" db="EMBL/GenBank/DDBJ databases">
        <title>Genome of Phaeodactylibacter luteus.</title>
        <authorList>
            <person name="Bowman J.P."/>
        </authorList>
    </citation>
    <scope>NUCLEOTIDE SEQUENCE [LARGE SCALE GENOMIC DNA]</scope>
    <source>
        <strain evidence="4 5">KCTC 42180</strain>
    </source>
</reference>
<dbReference type="PANTHER" id="PTHR13504">
    <property type="entry name" value="FIDO DOMAIN-CONTAINING PROTEIN DDB_G0283145"/>
    <property type="match status" value="1"/>
</dbReference>
<dbReference type="InterPro" id="IPR003812">
    <property type="entry name" value="Fido"/>
</dbReference>
<keyword evidence="2" id="KW-0547">Nucleotide-binding</keyword>
<dbReference type="Gene3D" id="1.10.3290.10">
    <property type="entry name" value="Fido-like domain"/>
    <property type="match status" value="1"/>
</dbReference>
<dbReference type="AlphaFoldDB" id="A0A5C6RIU8"/>
<dbReference type="OrthoDB" id="9813719at2"/>
<feature type="binding site" evidence="2">
    <location>
        <begin position="224"/>
        <end position="231"/>
    </location>
    <ligand>
        <name>ATP</name>
        <dbReference type="ChEBI" id="CHEBI:30616"/>
    </ligand>
</feature>
<dbReference type="Proteomes" id="UP000321580">
    <property type="component" value="Unassembled WGS sequence"/>
</dbReference>
<dbReference type="EMBL" id="VOOR01000033">
    <property type="protein sequence ID" value="TXB62221.1"/>
    <property type="molecule type" value="Genomic_DNA"/>
</dbReference>
<evidence type="ECO:0000256" key="2">
    <source>
        <dbReference type="PIRSR" id="PIRSR640198-2"/>
    </source>
</evidence>
<name>A0A5C6RIU8_9BACT</name>
<comment type="caution">
    <text evidence="4">The sequence shown here is derived from an EMBL/GenBank/DDBJ whole genome shotgun (WGS) entry which is preliminary data.</text>
</comment>
<sequence length="486" mass="56523">MKVNRIWNYISFGQEWGNLDTSIVDDISQSWFSRRKVLAENSKEYEEFMSRLKRRHAIETGIVERMYDLDKGVTETLIKEGFVSSLVSHGDSNIDKSKLFGHLTDHLEAVDFVFDVVKENRPLTKGFILELHQLTTRNQEFAEGRDQFGNKTKIPLLKGKFKERENNPTRNDGTKILYCPPEHVEAEMDRLMILYEELVEKGVHPLIIATWFHHAFTTIHPFQDGNGRVVRLIASLILIKYNYFPITVLREEAKEKYIKALEKADTGEPQDLVTYFGEIQRRNIEEALNLREVASTSLEEVTNIFKRKIKDKREKERLAYQSMLAGKRMQIFSICSDFLNDYKLRLEQEFDNSVDFYIGSGKPDDTSKQHYYYHQIVAYASQHNYFFNRQLPKSYFIFGIDLKDGKKYELGISIHHYGYDDSAIAIGAFLEYKGVNIEDDSNSTIPLNLKPHIISVSDDIDSKERNINKHLENILTITMAQIASEI</sequence>
<evidence type="ECO:0000256" key="1">
    <source>
        <dbReference type="PIRSR" id="PIRSR640198-1"/>
    </source>
</evidence>
<dbReference type="InterPro" id="IPR040198">
    <property type="entry name" value="Fido_containing"/>
</dbReference>
<evidence type="ECO:0000313" key="4">
    <source>
        <dbReference type="EMBL" id="TXB62221.1"/>
    </source>
</evidence>
<evidence type="ECO:0000313" key="5">
    <source>
        <dbReference type="Proteomes" id="UP000321580"/>
    </source>
</evidence>
<gene>
    <name evidence="4" type="ORF">FRY97_14870</name>
</gene>
<dbReference type="PROSITE" id="PS51459">
    <property type="entry name" value="FIDO"/>
    <property type="match status" value="1"/>
</dbReference>
<feature type="active site" evidence="1">
    <location>
        <position position="220"/>
    </location>
</feature>
<accession>A0A5C6RIU8</accession>
<dbReference type="Pfam" id="PF02661">
    <property type="entry name" value="Fic"/>
    <property type="match status" value="1"/>
</dbReference>
<dbReference type="RefSeq" id="WP_147168349.1">
    <property type="nucleotide sequence ID" value="NZ_VOOR01000033.1"/>
</dbReference>
<dbReference type="InterPro" id="IPR036597">
    <property type="entry name" value="Fido-like_dom_sf"/>
</dbReference>
<proteinExistence type="predicted"/>